<comment type="caution">
    <text evidence="2">The sequence shown here is derived from an EMBL/GenBank/DDBJ whole genome shotgun (WGS) entry which is preliminary data.</text>
</comment>
<keyword evidence="3" id="KW-1185">Reference proteome</keyword>
<gene>
    <name evidence="2" type="ORF">AMYX_09680</name>
</gene>
<dbReference type="Pfam" id="PF07993">
    <property type="entry name" value="NAD_binding_4"/>
    <property type="match status" value="1"/>
</dbReference>
<dbReference type="InterPro" id="IPR013120">
    <property type="entry name" value="FAR_NAD-bd"/>
</dbReference>
<feature type="domain" description="Thioester reductase (TE)" evidence="1">
    <location>
        <begin position="14"/>
        <end position="243"/>
    </location>
</feature>
<dbReference type="GO" id="GO:0035336">
    <property type="term" value="P:long-chain fatty-acyl-CoA metabolic process"/>
    <property type="evidence" value="ECO:0007669"/>
    <property type="project" value="TreeGrafter"/>
</dbReference>
<reference evidence="3" key="1">
    <citation type="journal article" date="2020" name="Appl. Environ. Microbiol.">
        <title>Diazotrophic Anaeromyxobacter Isolates from Soils.</title>
        <authorList>
            <person name="Masuda Y."/>
            <person name="Yamanaka H."/>
            <person name="Xu Z.X."/>
            <person name="Shiratori Y."/>
            <person name="Aono T."/>
            <person name="Amachi S."/>
            <person name="Senoo K."/>
            <person name="Itoh H."/>
        </authorList>
    </citation>
    <scope>NUCLEOTIDE SEQUENCE [LARGE SCALE GENOMIC DNA]</scope>
    <source>
        <strain evidence="3">R267</strain>
    </source>
</reference>
<dbReference type="CDD" id="cd05263">
    <property type="entry name" value="MupV_like_SDR_e"/>
    <property type="match status" value="1"/>
</dbReference>
<organism evidence="2 3">
    <name type="scientific">Anaeromyxobacter diazotrophicus</name>
    <dbReference type="NCBI Taxonomy" id="2590199"/>
    <lineage>
        <taxon>Bacteria</taxon>
        <taxon>Pseudomonadati</taxon>
        <taxon>Myxococcota</taxon>
        <taxon>Myxococcia</taxon>
        <taxon>Myxococcales</taxon>
        <taxon>Cystobacterineae</taxon>
        <taxon>Anaeromyxobacteraceae</taxon>
        <taxon>Anaeromyxobacter</taxon>
    </lineage>
</organism>
<evidence type="ECO:0000313" key="3">
    <source>
        <dbReference type="Proteomes" id="UP000503640"/>
    </source>
</evidence>
<dbReference type="Gene3D" id="3.40.50.720">
    <property type="entry name" value="NAD(P)-binding Rossmann-like Domain"/>
    <property type="match status" value="1"/>
</dbReference>
<dbReference type="SUPFAM" id="SSF51735">
    <property type="entry name" value="NAD(P)-binding Rossmann-fold domains"/>
    <property type="match status" value="1"/>
</dbReference>
<evidence type="ECO:0000313" key="2">
    <source>
        <dbReference type="EMBL" id="GEJ56227.1"/>
    </source>
</evidence>
<dbReference type="RefSeq" id="WP_235969460.1">
    <property type="nucleotide sequence ID" value="NZ_BJTG01000002.1"/>
</dbReference>
<accession>A0A7I9VJQ6</accession>
<name>A0A7I9VJQ6_9BACT</name>
<dbReference type="PANTHER" id="PTHR11011:SF45">
    <property type="entry name" value="FATTY ACYL-COA REDUCTASE CG8306-RELATED"/>
    <property type="match status" value="1"/>
</dbReference>
<proteinExistence type="predicted"/>
<dbReference type="InterPro" id="IPR036291">
    <property type="entry name" value="NAD(P)-bd_dom_sf"/>
</dbReference>
<protein>
    <submittedName>
        <fullName evidence="2">3-beta hydroxysteroid dehydrogenase</fullName>
    </submittedName>
</protein>
<dbReference type="PANTHER" id="PTHR11011">
    <property type="entry name" value="MALE STERILITY PROTEIN 2-RELATED"/>
    <property type="match status" value="1"/>
</dbReference>
<dbReference type="EMBL" id="BJTG01000002">
    <property type="protein sequence ID" value="GEJ56227.1"/>
    <property type="molecule type" value="Genomic_DNA"/>
</dbReference>
<sequence length="377" mass="41362">MTLGMGERGQVVLVTGWPGFIGRRLVRRLAERLDPSRDRLVLFTRPPHAAAARAELAALGIAGEVLEGDVAKMHLGLSGEEYRRLEGQLTSIWHLAAVYDLGADADTLRAVNREGTRHVLELARAAERLTRLHHFSTAYVSGDRQGVILEEELEHGQRFHDAYERSKFEAERLVRRAMPELPATVYRPSIVVGDSRTGEVDRFDGPYYLAILLVASPLGVPLPLPGDGVAPLNVVPVDFVVDAALAIGAHPAAVGKTVHLVDPSPLSARTVYELIAARAGKALPSVTLPHRAVEAVLGLPLLERLVRPHRNAIRLVNHLAIYNCRHQLELLAGTGLSCPPITSYLDRLIEFVRGYYAAPPRPPARDELEDPLDRPPR</sequence>
<evidence type="ECO:0000259" key="1">
    <source>
        <dbReference type="Pfam" id="PF07993"/>
    </source>
</evidence>
<dbReference type="InterPro" id="IPR026055">
    <property type="entry name" value="FAR"/>
</dbReference>
<dbReference type="Proteomes" id="UP000503640">
    <property type="component" value="Unassembled WGS sequence"/>
</dbReference>
<dbReference type="AlphaFoldDB" id="A0A7I9VJQ6"/>
<dbReference type="GO" id="GO:0080019">
    <property type="term" value="F:alcohol-forming very long-chain fatty acyl-CoA reductase activity"/>
    <property type="evidence" value="ECO:0007669"/>
    <property type="project" value="InterPro"/>
</dbReference>